<protein>
    <recommendedName>
        <fullName evidence="4 9">Thiopurine S-methyltransferase</fullName>
        <ecNumber evidence="4 9">2.1.1.67</ecNumber>
    </recommendedName>
    <alternativeName>
        <fullName evidence="9">Thiopurine methyltransferase</fullName>
    </alternativeName>
</protein>
<dbReference type="NCBIfam" id="TIGR03840">
    <property type="entry name" value="TMPT_Se_Te"/>
    <property type="match status" value="1"/>
</dbReference>
<evidence type="ECO:0000313" key="10">
    <source>
        <dbReference type="EMBL" id="RVQ68849.1"/>
    </source>
</evidence>
<dbReference type="NCBIfam" id="NF009732">
    <property type="entry name" value="PRK13255.1"/>
    <property type="match status" value="1"/>
</dbReference>
<evidence type="ECO:0000313" key="11">
    <source>
        <dbReference type="Proteomes" id="UP000283003"/>
    </source>
</evidence>
<dbReference type="GO" id="GO:0010038">
    <property type="term" value="P:response to metal ion"/>
    <property type="evidence" value="ECO:0007669"/>
    <property type="project" value="InterPro"/>
</dbReference>
<dbReference type="PIRSF" id="PIRSF023956">
    <property type="entry name" value="Thiopurine_S-methyltransferase"/>
    <property type="match status" value="1"/>
</dbReference>
<evidence type="ECO:0000256" key="6">
    <source>
        <dbReference type="ARBA" id="ARBA00022603"/>
    </source>
</evidence>
<dbReference type="InterPro" id="IPR022474">
    <property type="entry name" value="Thiopur_S-MeTfrase_Se/Te_detox"/>
</dbReference>
<evidence type="ECO:0000256" key="9">
    <source>
        <dbReference type="HAMAP-Rule" id="MF_00812"/>
    </source>
</evidence>
<dbReference type="OrthoDB" id="9778208at2"/>
<accession>A0A437GZS3</accession>
<gene>
    <name evidence="10" type="primary">tmpT</name>
    <name evidence="9" type="synonym">tpm</name>
    <name evidence="10" type="ORF">EKN06_01060</name>
</gene>
<dbReference type="InterPro" id="IPR029063">
    <property type="entry name" value="SAM-dependent_MTases_sf"/>
</dbReference>
<dbReference type="PANTHER" id="PTHR10259">
    <property type="entry name" value="THIOPURINE S-METHYLTRANSFERASE"/>
    <property type="match status" value="1"/>
</dbReference>
<dbReference type="SUPFAM" id="SSF53335">
    <property type="entry name" value="S-adenosyl-L-methionine-dependent methyltransferases"/>
    <property type="match status" value="1"/>
</dbReference>
<evidence type="ECO:0000256" key="4">
    <source>
        <dbReference type="ARBA" id="ARBA00011905"/>
    </source>
</evidence>
<dbReference type="HAMAP" id="MF_00812">
    <property type="entry name" value="Thiopur_methtran"/>
    <property type="match status" value="1"/>
</dbReference>
<evidence type="ECO:0000256" key="5">
    <source>
        <dbReference type="ARBA" id="ARBA00022490"/>
    </source>
</evidence>
<dbReference type="AlphaFoldDB" id="A0A437GZS3"/>
<feature type="binding site" evidence="9">
    <location>
        <position position="66"/>
    </location>
    <ligand>
        <name>S-adenosyl-L-methionine</name>
        <dbReference type="ChEBI" id="CHEBI:59789"/>
    </ligand>
</feature>
<comment type="similarity">
    <text evidence="3 9">Belongs to the class I-like SAM-binding methyltransferase superfamily. TPMT family.</text>
</comment>
<keyword evidence="8 9" id="KW-0949">S-adenosyl-L-methionine</keyword>
<dbReference type="FunFam" id="3.40.50.150:FF:000101">
    <property type="entry name" value="Thiopurine S-methyltransferase"/>
    <property type="match status" value="1"/>
</dbReference>
<dbReference type="RefSeq" id="WP_127611035.1">
    <property type="nucleotide sequence ID" value="NZ_RXOL01000001.1"/>
</dbReference>
<dbReference type="InterPro" id="IPR008854">
    <property type="entry name" value="TPMT"/>
</dbReference>
<sequence>MDPEFWQSRWQANEIGFHEGRANDLLVRHLHRLGLTPGARIFVPLCGKARDLPWLVEQGFRVVGVELSVIAVGQLFAEIGKVPKIERMDGLTRYEADGLTVFAGDFFALDGETLGRVDAVYDRASLVALPGGMRDRYAAKLRELAPDAPRLLITFDYDQTLADGPPFATGEGEVRRLFGQDYAAELLEQRDVEGGLKGKVPATEAAWLLRPGA</sequence>
<organism evidence="10 11">
    <name type="scientific">Croceicoccus ponticola</name>
    <dbReference type="NCBI Taxonomy" id="2217664"/>
    <lineage>
        <taxon>Bacteria</taxon>
        <taxon>Pseudomonadati</taxon>
        <taxon>Pseudomonadota</taxon>
        <taxon>Alphaproteobacteria</taxon>
        <taxon>Sphingomonadales</taxon>
        <taxon>Erythrobacteraceae</taxon>
        <taxon>Croceicoccus</taxon>
    </lineage>
</organism>
<dbReference type="EC" id="2.1.1.67" evidence="4 9"/>
<keyword evidence="7 9" id="KW-0808">Transferase</keyword>
<feature type="binding site" evidence="9">
    <location>
        <position position="45"/>
    </location>
    <ligand>
        <name>S-adenosyl-L-methionine</name>
        <dbReference type="ChEBI" id="CHEBI:59789"/>
    </ligand>
</feature>
<keyword evidence="5 9" id="KW-0963">Cytoplasm</keyword>
<name>A0A437GZS3_9SPHN</name>
<evidence type="ECO:0000256" key="2">
    <source>
        <dbReference type="ARBA" id="ARBA00004496"/>
    </source>
</evidence>
<dbReference type="Gene3D" id="3.40.50.150">
    <property type="entry name" value="Vaccinia Virus protein VP39"/>
    <property type="match status" value="1"/>
</dbReference>
<proteinExistence type="inferred from homology"/>
<dbReference type="GO" id="GO:0005737">
    <property type="term" value="C:cytoplasm"/>
    <property type="evidence" value="ECO:0007669"/>
    <property type="project" value="UniProtKB-SubCell"/>
</dbReference>
<dbReference type="GO" id="GO:0008119">
    <property type="term" value="F:thiopurine S-methyltransferase activity"/>
    <property type="evidence" value="ECO:0007669"/>
    <property type="project" value="UniProtKB-UniRule"/>
</dbReference>
<keyword evidence="6 9" id="KW-0489">Methyltransferase</keyword>
<dbReference type="InterPro" id="IPR025835">
    <property type="entry name" value="Thiopurine_S-MeTrfase"/>
</dbReference>
<evidence type="ECO:0000256" key="7">
    <source>
        <dbReference type="ARBA" id="ARBA00022679"/>
    </source>
</evidence>
<feature type="binding site" evidence="9">
    <location>
        <position position="123"/>
    </location>
    <ligand>
        <name>S-adenosyl-L-methionine</name>
        <dbReference type="ChEBI" id="CHEBI:59789"/>
    </ligand>
</feature>
<evidence type="ECO:0000256" key="3">
    <source>
        <dbReference type="ARBA" id="ARBA00008145"/>
    </source>
</evidence>
<feature type="binding site" evidence="9">
    <location>
        <position position="10"/>
    </location>
    <ligand>
        <name>S-adenosyl-L-methionine</name>
        <dbReference type="ChEBI" id="CHEBI:59789"/>
    </ligand>
</feature>
<dbReference type="GO" id="GO:0032259">
    <property type="term" value="P:methylation"/>
    <property type="evidence" value="ECO:0007669"/>
    <property type="project" value="UniProtKB-KW"/>
</dbReference>
<evidence type="ECO:0000256" key="8">
    <source>
        <dbReference type="ARBA" id="ARBA00022691"/>
    </source>
</evidence>
<comment type="caution">
    <text evidence="10">The sequence shown here is derived from an EMBL/GenBank/DDBJ whole genome shotgun (WGS) entry which is preliminary data.</text>
</comment>
<dbReference type="Pfam" id="PF05724">
    <property type="entry name" value="TPMT"/>
    <property type="match status" value="1"/>
</dbReference>
<comment type="subcellular location">
    <subcellularLocation>
        <location evidence="2 9">Cytoplasm</location>
    </subcellularLocation>
</comment>
<dbReference type="PANTHER" id="PTHR10259:SF11">
    <property type="entry name" value="THIOPURINE S-METHYLTRANSFERASE"/>
    <property type="match status" value="1"/>
</dbReference>
<evidence type="ECO:0000256" key="1">
    <source>
        <dbReference type="ARBA" id="ARBA00000903"/>
    </source>
</evidence>
<comment type="catalytic activity">
    <reaction evidence="1 9">
        <text>S-adenosyl-L-methionine + a thiopurine = S-adenosyl-L-homocysteine + a thiopurine S-methylether.</text>
        <dbReference type="EC" id="2.1.1.67"/>
    </reaction>
</comment>
<dbReference type="Proteomes" id="UP000283003">
    <property type="component" value="Unassembled WGS sequence"/>
</dbReference>
<dbReference type="EMBL" id="RXOL01000001">
    <property type="protein sequence ID" value="RVQ68849.1"/>
    <property type="molecule type" value="Genomic_DNA"/>
</dbReference>
<keyword evidence="11" id="KW-1185">Reference proteome</keyword>
<reference evidence="10 11" key="1">
    <citation type="submission" date="2018-12" db="EMBL/GenBank/DDBJ databases">
        <title>Croceicoccus ponticola sp. nov., a lipolytic bacterium isolated from seawater.</title>
        <authorList>
            <person name="Yoon J.-H."/>
        </authorList>
    </citation>
    <scope>NUCLEOTIDE SEQUENCE [LARGE SCALE GENOMIC DNA]</scope>
    <source>
        <strain evidence="10 11">GM-16</strain>
    </source>
</reference>
<dbReference type="PROSITE" id="PS51585">
    <property type="entry name" value="SAM_MT_TPMT"/>
    <property type="match status" value="1"/>
</dbReference>